<dbReference type="RefSeq" id="WP_164313600.1">
    <property type="nucleotide sequence ID" value="NZ_JAAGLU010000007.1"/>
</dbReference>
<protein>
    <submittedName>
        <fullName evidence="2">Uncharacterized protein</fullName>
    </submittedName>
</protein>
<keyword evidence="1" id="KW-1133">Transmembrane helix</keyword>
<feature type="transmembrane region" description="Helical" evidence="1">
    <location>
        <begin position="77"/>
        <end position="95"/>
    </location>
</feature>
<proteinExistence type="predicted"/>
<evidence type="ECO:0000256" key="1">
    <source>
        <dbReference type="SAM" id="Phobius"/>
    </source>
</evidence>
<comment type="caution">
    <text evidence="2">The sequence shown here is derived from an EMBL/GenBank/DDBJ whole genome shotgun (WGS) entry which is preliminary data.</text>
</comment>
<evidence type="ECO:0000313" key="2">
    <source>
        <dbReference type="EMBL" id="NEC86136.1"/>
    </source>
</evidence>
<name>A0A6B3BP78_9ACTN</name>
<organism evidence="2">
    <name type="scientific">Streptomyces sp. SID12501</name>
    <dbReference type="NCBI Taxonomy" id="2706042"/>
    <lineage>
        <taxon>Bacteria</taxon>
        <taxon>Bacillati</taxon>
        <taxon>Actinomycetota</taxon>
        <taxon>Actinomycetes</taxon>
        <taxon>Kitasatosporales</taxon>
        <taxon>Streptomycetaceae</taxon>
        <taxon>Streptomyces</taxon>
    </lineage>
</organism>
<gene>
    <name evidence="2" type="ORF">G3I71_09945</name>
</gene>
<keyword evidence="1" id="KW-0472">Membrane</keyword>
<sequence length="192" mass="21161">MSDEDREPGPGEYRARGSIIRKMVPGEVLASVPAAREVAEAEGRRLHFDFLDDEAVLKLLRLRFLDEARLHSAGMKLGVPSALALVGLFLYWGGYVQYWESSKSQTLYYAAAGGVVALIVLLYVITLTRHWGSHPRQKVRARAAAYRKFAHAAAGGGADLPGFYPHYGPYPFAANFHADAEDLELPSEADTR</sequence>
<reference evidence="2" key="1">
    <citation type="submission" date="2020-01" db="EMBL/GenBank/DDBJ databases">
        <title>Insect and environment-associated Actinomycetes.</title>
        <authorList>
            <person name="Currrie C."/>
            <person name="Chevrette M."/>
            <person name="Carlson C."/>
            <person name="Stubbendieck R."/>
            <person name="Wendt-Pienkowski E."/>
        </authorList>
    </citation>
    <scope>NUCLEOTIDE SEQUENCE</scope>
    <source>
        <strain evidence="2">SID12501</strain>
    </source>
</reference>
<accession>A0A6B3BP78</accession>
<keyword evidence="1" id="KW-0812">Transmembrane</keyword>
<dbReference type="EMBL" id="JAAGLU010000007">
    <property type="protein sequence ID" value="NEC86136.1"/>
    <property type="molecule type" value="Genomic_DNA"/>
</dbReference>
<feature type="transmembrane region" description="Helical" evidence="1">
    <location>
        <begin position="107"/>
        <end position="128"/>
    </location>
</feature>
<dbReference type="AlphaFoldDB" id="A0A6B3BP78"/>